<dbReference type="Proteomes" id="UP000198287">
    <property type="component" value="Unassembled WGS sequence"/>
</dbReference>
<protein>
    <submittedName>
        <fullName evidence="2">Uncharacterized protein</fullName>
    </submittedName>
</protein>
<feature type="region of interest" description="Disordered" evidence="1">
    <location>
        <begin position="229"/>
        <end position="261"/>
    </location>
</feature>
<dbReference type="AlphaFoldDB" id="A0A226DP28"/>
<evidence type="ECO:0000256" key="1">
    <source>
        <dbReference type="SAM" id="MobiDB-lite"/>
    </source>
</evidence>
<dbReference type="EMBL" id="LNIX01000015">
    <property type="protein sequence ID" value="OXA46407.1"/>
    <property type="molecule type" value="Genomic_DNA"/>
</dbReference>
<sequence>MHRNGTFNRAHKEFKEKATAAVMKVLNITRRSGVPPLSMQFKLFNSIARATLLYGSSIWAMKFVDDIDKLQIRFLKKLLRLPPSTPDYFVRLETGARDTRLQHLADTLGFWERISRKKKTPPNHCWSQDFLDLLKVAKCENLPSTLTSLVTMRKTLLINYELHLKNADVSRMQNSRFIPHYKLIKLKATTEGYFSMNHSIQKCNLMTQLHTCNFVDRDPNRIVNCDPIHEPIRSRRGPDRGSARGTFHLLGSDRGSARDTK</sequence>
<proteinExistence type="predicted"/>
<gene>
    <name evidence="2" type="ORF">Fcan01_18818</name>
</gene>
<organism evidence="2 3">
    <name type="scientific">Folsomia candida</name>
    <name type="common">Springtail</name>
    <dbReference type="NCBI Taxonomy" id="158441"/>
    <lineage>
        <taxon>Eukaryota</taxon>
        <taxon>Metazoa</taxon>
        <taxon>Ecdysozoa</taxon>
        <taxon>Arthropoda</taxon>
        <taxon>Hexapoda</taxon>
        <taxon>Collembola</taxon>
        <taxon>Entomobryomorpha</taxon>
        <taxon>Isotomoidea</taxon>
        <taxon>Isotomidae</taxon>
        <taxon>Proisotominae</taxon>
        <taxon>Folsomia</taxon>
    </lineage>
</organism>
<accession>A0A226DP28</accession>
<evidence type="ECO:0000313" key="2">
    <source>
        <dbReference type="EMBL" id="OXA46407.1"/>
    </source>
</evidence>
<keyword evidence="3" id="KW-1185">Reference proteome</keyword>
<comment type="caution">
    <text evidence="2">The sequence shown here is derived from an EMBL/GenBank/DDBJ whole genome shotgun (WGS) entry which is preliminary data.</text>
</comment>
<evidence type="ECO:0000313" key="3">
    <source>
        <dbReference type="Proteomes" id="UP000198287"/>
    </source>
</evidence>
<name>A0A226DP28_FOLCA</name>
<reference evidence="2 3" key="1">
    <citation type="submission" date="2015-12" db="EMBL/GenBank/DDBJ databases">
        <title>The genome of Folsomia candida.</title>
        <authorList>
            <person name="Faddeeva A."/>
            <person name="Derks M.F."/>
            <person name="Anvar Y."/>
            <person name="Smit S."/>
            <person name="Van Straalen N."/>
            <person name="Roelofs D."/>
        </authorList>
    </citation>
    <scope>NUCLEOTIDE SEQUENCE [LARGE SCALE GENOMIC DNA]</scope>
    <source>
        <strain evidence="2 3">VU population</strain>
        <tissue evidence="2">Whole body</tissue>
    </source>
</reference>
<feature type="compositionally biased region" description="Basic and acidic residues" evidence="1">
    <location>
        <begin position="229"/>
        <end position="242"/>
    </location>
</feature>